<name>A0A6P5EL12_ANACO</name>
<proteinExistence type="predicted"/>
<feature type="region of interest" description="Disordered" evidence="6">
    <location>
        <begin position="47"/>
        <end position="75"/>
    </location>
</feature>
<reference evidence="8" key="2">
    <citation type="submission" date="2025-08" db="UniProtKB">
        <authorList>
            <consortium name="RefSeq"/>
        </authorList>
    </citation>
    <scope>IDENTIFICATION</scope>
    <source>
        <tissue evidence="8">Leaf</tissue>
    </source>
</reference>
<dbReference type="GO" id="GO:0005634">
    <property type="term" value="C:nucleus"/>
    <property type="evidence" value="ECO:0007669"/>
    <property type="project" value="UniProtKB-SubCell"/>
</dbReference>
<evidence type="ECO:0000256" key="2">
    <source>
        <dbReference type="ARBA" id="ARBA00023015"/>
    </source>
</evidence>
<evidence type="ECO:0000256" key="6">
    <source>
        <dbReference type="SAM" id="MobiDB-lite"/>
    </source>
</evidence>
<keyword evidence="4" id="KW-0804">Transcription</keyword>
<reference evidence="7" key="1">
    <citation type="journal article" date="2015" name="Nat. Genet.">
        <title>The pineapple genome and the evolution of CAM photosynthesis.</title>
        <authorList>
            <person name="Ming R."/>
            <person name="VanBuren R."/>
            <person name="Wai C.M."/>
            <person name="Tang H."/>
            <person name="Schatz M.C."/>
            <person name="Bowers J.E."/>
            <person name="Lyons E."/>
            <person name="Wang M.L."/>
            <person name="Chen J."/>
            <person name="Biggers E."/>
            <person name="Zhang J."/>
            <person name="Huang L."/>
            <person name="Zhang L."/>
            <person name="Miao W."/>
            <person name="Zhang J."/>
            <person name="Ye Z."/>
            <person name="Miao C."/>
            <person name="Lin Z."/>
            <person name="Wang H."/>
            <person name="Zhou H."/>
            <person name="Yim W.C."/>
            <person name="Priest H.D."/>
            <person name="Zheng C."/>
            <person name="Woodhouse M."/>
            <person name="Edger P.P."/>
            <person name="Guyot R."/>
            <person name="Guo H.B."/>
            <person name="Guo H."/>
            <person name="Zheng G."/>
            <person name="Singh R."/>
            <person name="Sharma A."/>
            <person name="Min X."/>
            <person name="Zheng Y."/>
            <person name="Lee H."/>
            <person name="Gurtowski J."/>
            <person name="Sedlazeck F.J."/>
            <person name="Harkess A."/>
            <person name="McKain M.R."/>
            <person name="Liao Z."/>
            <person name="Fang J."/>
            <person name="Liu J."/>
            <person name="Zhang X."/>
            <person name="Zhang Q."/>
            <person name="Hu W."/>
            <person name="Qin Y."/>
            <person name="Wang K."/>
            <person name="Chen L.Y."/>
            <person name="Shirley N."/>
            <person name="Lin Y.R."/>
            <person name="Liu L.Y."/>
            <person name="Hernandez A.G."/>
            <person name="Wright C.L."/>
            <person name="Bulone V."/>
            <person name="Tuskan G.A."/>
            <person name="Heath K."/>
            <person name="Zee F."/>
            <person name="Moore P.H."/>
            <person name="Sunkar R."/>
            <person name="Leebens-Mack J.H."/>
            <person name="Mockler T."/>
            <person name="Bennetzen J.L."/>
            <person name="Freeling M."/>
            <person name="Sankoff D."/>
            <person name="Paterson A.H."/>
            <person name="Zhu X."/>
            <person name="Yang X."/>
            <person name="Smith J.A."/>
            <person name="Cushman J.C."/>
            <person name="Paull R.E."/>
            <person name="Yu Q."/>
        </authorList>
    </citation>
    <scope>NUCLEOTIDE SEQUENCE [LARGE SCALE GENOMIC DNA]</scope>
    <source>
        <strain evidence="7">cv. F153</strain>
    </source>
</reference>
<evidence type="ECO:0000256" key="5">
    <source>
        <dbReference type="ARBA" id="ARBA00023242"/>
    </source>
</evidence>
<dbReference type="GO" id="GO:0003677">
    <property type="term" value="F:DNA binding"/>
    <property type="evidence" value="ECO:0007669"/>
    <property type="project" value="UniProtKB-KW"/>
</dbReference>
<gene>
    <name evidence="8" type="primary">LOC109707425</name>
</gene>
<dbReference type="AlphaFoldDB" id="A0A6P5EL12"/>
<dbReference type="SUPFAM" id="SSF54171">
    <property type="entry name" value="DNA-binding domain"/>
    <property type="match status" value="1"/>
</dbReference>
<keyword evidence="2" id="KW-0805">Transcription regulation</keyword>
<evidence type="ECO:0000313" key="8">
    <source>
        <dbReference type="RefSeq" id="XP_020084256.1"/>
    </source>
</evidence>
<dbReference type="Proteomes" id="UP000515123">
    <property type="component" value="Linkage group 3"/>
</dbReference>
<dbReference type="GO" id="GO:0003700">
    <property type="term" value="F:DNA-binding transcription factor activity"/>
    <property type="evidence" value="ECO:0007669"/>
    <property type="project" value="InterPro"/>
</dbReference>
<feature type="compositionally biased region" description="Gly residues" evidence="6">
    <location>
        <begin position="12"/>
        <end position="22"/>
    </location>
</feature>
<dbReference type="RefSeq" id="XP_020084256.1">
    <property type="nucleotide sequence ID" value="XM_020228667.1"/>
</dbReference>
<evidence type="ECO:0000313" key="7">
    <source>
        <dbReference type="Proteomes" id="UP000515123"/>
    </source>
</evidence>
<evidence type="ECO:0000256" key="1">
    <source>
        <dbReference type="ARBA" id="ARBA00004123"/>
    </source>
</evidence>
<feature type="compositionally biased region" description="Low complexity" evidence="6">
    <location>
        <begin position="57"/>
        <end position="66"/>
    </location>
</feature>
<protein>
    <submittedName>
        <fullName evidence="8">Ethylene-responsive transcription factor ERF095-like</fullName>
    </submittedName>
</protein>
<accession>A0A6P5EL12</accession>
<dbReference type="Gene3D" id="3.30.730.10">
    <property type="entry name" value="AP2/ERF domain"/>
    <property type="match status" value="1"/>
</dbReference>
<keyword evidence="5" id="KW-0539">Nucleus</keyword>
<dbReference type="InterPro" id="IPR036955">
    <property type="entry name" value="AP2/ERF_dom_sf"/>
</dbReference>
<feature type="region of interest" description="Disordered" evidence="6">
    <location>
        <begin position="1"/>
        <end position="23"/>
    </location>
</feature>
<organism evidence="7 8">
    <name type="scientific">Ananas comosus</name>
    <name type="common">Pineapple</name>
    <name type="synonym">Ananas ananas</name>
    <dbReference type="NCBI Taxonomy" id="4615"/>
    <lineage>
        <taxon>Eukaryota</taxon>
        <taxon>Viridiplantae</taxon>
        <taxon>Streptophyta</taxon>
        <taxon>Embryophyta</taxon>
        <taxon>Tracheophyta</taxon>
        <taxon>Spermatophyta</taxon>
        <taxon>Magnoliopsida</taxon>
        <taxon>Liliopsida</taxon>
        <taxon>Poales</taxon>
        <taxon>Bromeliaceae</taxon>
        <taxon>Bromelioideae</taxon>
        <taxon>Ananas</taxon>
    </lineage>
</organism>
<evidence type="ECO:0000256" key="4">
    <source>
        <dbReference type="ARBA" id="ARBA00023163"/>
    </source>
</evidence>
<comment type="subcellular location">
    <subcellularLocation>
        <location evidence="1">Nucleus</location>
    </subcellularLocation>
</comment>
<evidence type="ECO:0000256" key="3">
    <source>
        <dbReference type="ARBA" id="ARBA00023125"/>
    </source>
</evidence>
<sequence length="107" mass="11310">MEEEEEEHSSKGKGGSGGGGVKFRGEAARAYDRAAVAMRGPLAVLNFPDEAPTAPLRSESAAAAGRRSGGDEQQHGIERIELECLDDKLLDELLESGESNIKVAKSN</sequence>
<keyword evidence="7" id="KW-1185">Reference proteome</keyword>
<dbReference type="InterPro" id="IPR016177">
    <property type="entry name" value="DNA-bd_dom_sf"/>
</dbReference>
<keyword evidence="3" id="KW-0238">DNA-binding</keyword>
<dbReference type="GeneID" id="109707425"/>